<comment type="caution">
    <text evidence="1">The sequence shown here is derived from an EMBL/GenBank/DDBJ whole genome shotgun (WGS) entry which is preliminary data.</text>
</comment>
<keyword evidence="2" id="KW-1185">Reference proteome</keyword>
<sequence>MTEASFAPLYFPKYLQPDHGHQEMLTASAQQFRPSDPHWTPTSRGTTQVEKYQAYPPSNRQMVVFQHLARTLML</sequence>
<organism evidence="1 2">
    <name type="scientific">Trichonephila inaurata madagascariensis</name>
    <dbReference type="NCBI Taxonomy" id="2747483"/>
    <lineage>
        <taxon>Eukaryota</taxon>
        <taxon>Metazoa</taxon>
        <taxon>Ecdysozoa</taxon>
        <taxon>Arthropoda</taxon>
        <taxon>Chelicerata</taxon>
        <taxon>Arachnida</taxon>
        <taxon>Araneae</taxon>
        <taxon>Araneomorphae</taxon>
        <taxon>Entelegynae</taxon>
        <taxon>Araneoidea</taxon>
        <taxon>Nephilidae</taxon>
        <taxon>Trichonephila</taxon>
        <taxon>Trichonephila inaurata</taxon>
    </lineage>
</organism>
<proteinExistence type="predicted"/>
<accession>A0A8X6JUC4</accession>
<dbReference type="AlphaFoldDB" id="A0A8X6JUC4"/>
<protein>
    <submittedName>
        <fullName evidence="1">Uncharacterized protein</fullName>
    </submittedName>
</protein>
<dbReference type="Proteomes" id="UP000886998">
    <property type="component" value="Unassembled WGS sequence"/>
</dbReference>
<evidence type="ECO:0000313" key="2">
    <source>
        <dbReference type="Proteomes" id="UP000886998"/>
    </source>
</evidence>
<evidence type="ECO:0000313" key="1">
    <source>
        <dbReference type="EMBL" id="GFS59749.1"/>
    </source>
</evidence>
<dbReference type="EMBL" id="BMAV01027488">
    <property type="protein sequence ID" value="GFS59749.1"/>
    <property type="molecule type" value="Genomic_DNA"/>
</dbReference>
<reference evidence="1" key="1">
    <citation type="submission" date="2020-08" db="EMBL/GenBank/DDBJ databases">
        <title>Multicomponent nature underlies the extraordinary mechanical properties of spider dragline silk.</title>
        <authorList>
            <person name="Kono N."/>
            <person name="Nakamura H."/>
            <person name="Mori M."/>
            <person name="Yoshida Y."/>
            <person name="Ohtoshi R."/>
            <person name="Malay A.D."/>
            <person name="Moran D.A.P."/>
            <person name="Tomita M."/>
            <person name="Numata K."/>
            <person name="Arakawa K."/>
        </authorList>
    </citation>
    <scope>NUCLEOTIDE SEQUENCE</scope>
</reference>
<gene>
    <name evidence="1" type="ORF">TNIN_466711</name>
</gene>
<name>A0A8X6JUC4_9ARAC</name>